<evidence type="ECO:0000256" key="5">
    <source>
        <dbReference type="SAM" id="Phobius"/>
    </source>
</evidence>
<evidence type="ECO:0000313" key="8">
    <source>
        <dbReference type="Proteomes" id="UP000887572"/>
    </source>
</evidence>
<feature type="transmembrane region" description="Helical" evidence="5">
    <location>
        <begin position="272"/>
        <end position="295"/>
    </location>
</feature>
<name>A0A914I134_GLORO</name>
<dbReference type="InterPro" id="IPR000276">
    <property type="entry name" value="GPCR_Rhodpsn"/>
</dbReference>
<comment type="subcellular location">
    <subcellularLocation>
        <location evidence="1">Membrane</location>
    </subcellularLocation>
</comment>
<evidence type="ECO:0000256" key="4">
    <source>
        <dbReference type="ARBA" id="ARBA00023136"/>
    </source>
</evidence>
<feature type="signal peptide" evidence="6">
    <location>
        <begin position="1"/>
        <end position="16"/>
    </location>
</feature>
<dbReference type="SMART" id="SM01381">
    <property type="entry name" value="7TM_GPCR_Srsx"/>
    <property type="match status" value="1"/>
</dbReference>
<feature type="transmembrane region" description="Helical" evidence="5">
    <location>
        <begin position="315"/>
        <end position="339"/>
    </location>
</feature>
<evidence type="ECO:0000259" key="7">
    <source>
        <dbReference type="Pfam" id="PF00135"/>
    </source>
</evidence>
<evidence type="ECO:0000313" key="9">
    <source>
        <dbReference type="WBParaSite" id="Gr19_v10_g6322.t1"/>
    </source>
</evidence>
<evidence type="ECO:0000256" key="1">
    <source>
        <dbReference type="ARBA" id="ARBA00004370"/>
    </source>
</evidence>
<dbReference type="SUPFAM" id="SSF81321">
    <property type="entry name" value="Family A G protein-coupled receptor-like"/>
    <property type="match status" value="1"/>
</dbReference>
<evidence type="ECO:0000256" key="3">
    <source>
        <dbReference type="ARBA" id="ARBA00022989"/>
    </source>
</evidence>
<dbReference type="WBParaSite" id="Gr19_v10_g6322.t1">
    <property type="protein sequence ID" value="Gr19_v10_g6322.t1"/>
    <property type="gene ID" value="Gr19_v10_g6322"/>
</dbReference>
<protein>
    <submittedName>
        <fullName evidence="9">Carboxylesterase type B domain-containing protein</fullName>
    </submittedName>
</protein>
<proteinExistence type="predicted"/>
<feature type="transmembrane region" description="Helical" evidence="5">
    <location>
        <begin position="360"/>
        <end position="384"/>
    </location>
</feature>
<dbReference type="InterPro" id="IPR029058">
    <property type="entry name" value="AB_hydrolase_fold"/>
</dbReference>
<keyword evidence="6" id="KW-0732">Signal</keyword>
<dbReference type="SUPFAM" id="SSF53474">
    <property type="entry name" value="alpha/beta-Hydrolases"/>
    <property type="match status" value="1"/>
</dbReference>
<organism evidence="8 9">
    <name type="scientific">Globodera rostochiensis</name>
    <name type="common">Golden nematode worm</name>
    <name type="synonym">Heterodera rostochiensis</name>
    <dbReference type="NCBI Taxonomy" id="31243"/>
    <lineage>
        <taxon>Eukaryota</taxon>
        <taxon>Metazoa</taxon>
        <taxon>Ecdysozoa</taxon>
        <taxon>Nematoda</taxon>
        <taxon>Chromadorea</taxon>
        <taxon>Rhabditida</taxon>
        <taxon>Tylenchina</taxon>
        <taxon>Tylenchomorpha</taxon>
        <taxon>Tylenchoidea</taxon>
        <taxon>Heteroderidae</taxon>
        <taxon>Heteroderinae</taxon>
        <taxon>Globodera</taxon>
    </lineage>
</organism>
<accession>A0A914I134</accession>
<feature type="transmembrane region" description="Helical" evidence="5">
    <location>
        <begin position="164"/>
        <end position="183"/>
    </location>
</feature>
<keyword evidence="4 5" id="KW-0472">Membrane</keyword>
<feature type="transmembrane region" description="Helical" evidence="5">
    <location>
        <begin position="230"/>
        <end position="251"/>
    </location>
</feature>
<feature type="chain" id="PRO_5037747909" evidence="6">
    <location>
        <begin position="17"/>
        <end position="471"/>
    </location>
</feature>
<dbReference type="InterPro" id="IPR002018">
    <property type="entry name" value="CarbesteraseB"/>
</dbReference>
<keyword evidence="3 5" id="KW-1133">Transmembrane helix</keyword>
<keyword evidence="2 5" id="KW-0812">Transmembrane</keyword>
<dbReference type="GO" id="GO:0016020">
    <property type="term" value="C:membrane"/>
    <property type="evidence" value="ECO:0007669"/>
    <property type="project" value="UniProtKB-SubCell"/>
</dbReference>
<dbReference type="AlphaFoldDB" id="A0A914I134"/>
<evidence type="ECO:0000256" key="6">
    <source>
        <dbReference type="SAM" id="SignalP"/>
    </source>
</evidence>
<reference evidence="9" key="1">
    <citation type="submission" date="2022-11" db="UniProtKB">
        <authorList>
            <consortium name="WormBaseParasite"/>
        </authorList>
    </citation>
    <scope>IDENTIFICATION</scope>
</reference>
<feature type="transmembrane region" description="Helical" evidence="5">
    <location>
        <begin position="390"/>
        <end position="415"/>
    </location>
</feature>
<dbReference type="Proteomes" id="UP000887572">
    <property type="component" value="Unplaced"/>
</dbReference>
<feature type="transmembrane region" description="Helical" evidence="5">
    <location>
        <begin position="195"/>
        <end position="218"/>
    </location>
</feature>
<dbReference type="CDD" id="cd00637">
    <property type="entry name" value="7tm_classA_rhodopsin-like"/>
    <property type="match status" value="1"/>
</dbReference>
<dbReference type="GO" id="GO:0004930">
    <property type="term" value="F:G protein-coupled receptor activity"/>
    <property type="evidence" value="ECO:0007669"/>
    <property type="project" value="InterPro"/>
</dbReference>
<dbReference type="PANTHER" id="PTHR44590:SF3">
    <property type="entry name" value="CARBOXYLESTERASE TYPE B DOMAIN-CONTAINING PROTEIN"/>
    <property type="match status" value="1"/>
</dbReference>
<sequence>MFTELIVLFAYLLSFASPINDNQFVVVETKFGLIKGFVSILSPPIKANRQFNSIDVFFGVPFSAPPLNELRFEKPLPPKPWHEVRPALKLKAACVPHARDECKECSEDCLYLNIFAPHQQQQQLHSHENGNSTLRRPLFPVLVLIASGGFETGSAAEFGNYTDLGLRYVSAGIVLVSIQYRLGALGMFSALQGSCNFLIAFNAFCLVMFLPFMGVGVFKCSFVPIQTCFWWQFIPMFFGNLFIISTLAIAIDRLLSVLFSAWHSRHNTEFSYLSSVLTICVLYSTCIVYICYIAAMKPVDVLVLCLNPADAYRGQIGIALFSLSLTAVSLCIVCYLIIWRSVRKNRSTWNGTFTMKILSSLFVIILLISFGYFLSTMIRVIALFMQFSQFAYIVFVSSMFSVLAMAANAPVLCIFSSDYQIAFREHFPLLFHRSTEVGGGRFNRGTTPVPERIFSRTNVEEWPRREMGHNR</sequence>
<dbReference type="Pfam" id="PF00135">
    <property type="entry name" value="COesterase"/>
    <property type="match status" value="1"/>
</dbReference>
<feature type="domain" description="Carboxylesterase type B" evidence="7">
    <location>
        <begin position="26"/>
        <end position="193"/>
    </location>
</feature>
<dbReference type="PANTHER" id="PTHR44590">
    <property type="entry name" value="CARBOXYLIC ESTER HYDROLASE-RELATED"/>
    <property type="match status" value="1"/>
</dbReference>
<dbReference type="InterPro" id="IPR019819">
    <property type="entry name" value="Carboxylesterase_B_CS"/>
</dbReference>
<evidence type="ECO:0000256" key="2">
    <source>
        <dbReference type="ARBA" id="ARBA00022692"/>
    </source>
</evidence>
<dbReference type="PROSITE" id="PS00941">
    <property type="entry name" value="CARBOXYLESTERASE_B_2"/>
    <property type="match status" value="1"/>
</dbReference>
<dbReference type="Gene3D" id="3.40.50.1820">
    <property type="entry name" value="alpha/beta hydrolase"/>
    <property type="match status" value="1"/>
</dbReference>
<keyword evidence="8" id="KW-1185">Reference proteome</keyword>